<dbReference type="Proteomes" id="UP000827976">
    <property type="component" value="Chromosome 4"/>
</dbReference>
<dbReference type="EMBL" id="CM037014">
    <property type="protein sequence ID" value="KAH7685602.1"/>
    <property type="molecule type" value="Genomic_DNA"/>
</dbReference>
<evidence type="ECO:0000313" key="2">
    <source>
        <dbReference type="Proteomes" id="UP000827976"/>
    </source>
</evidence>
<gene>
    <name evidence="1" type="ORF">IHE45_04G050900</name>
</gene>
<comment type="caution">
    <text evidence="1">The sequence shown here is derived from an EMBL/GenBank/DDBJ whole genome shotgun (WGS) entry which is preliminary data.</text>
</comment>
<evidence type="ECO:0000313" key="1">
    <source>
        <dbReference type="EMBL" id="KAH7685602.1"/>
    </source>
</evidence>
<reference evidence="2" key="1">
    <citation type="journal article" date="2022" name="Nat. Commun.">
        <title>Chromosome evolution and the genetic basis of agronomically important traits in greater yam.</title>
        <authorList>
            <person name="Bredeson J.V."/>
            <person name="Lyons J.B."/>
            <person name="Oniyinde I.O."/>
            <person name="Okereke N.R."/>
            <person name="Kolade O."/>
            <person name="Nnabue I."/>
            <person name="Nwadili C.O."/>
            <person name="Hribova E."/>
            <person name="Parker M."/>
            <person name="Nwogha J."/>
            <person name="Shu S."/>
            <person name="Carlson J."/>
            <person name="Kariba R."/>
            <person name="Muthemba S."/>
            <person name="Knop K."/>
            <person name="Barton G.J."/>
            <person name="Sherwood A.V."/>
            <person name="Lopez-Montes A."/>
            <person name="Asiedu R."/>
            <person name="Jamnadass R."/>
            <person name="Muchugi A."/>
            <person name="Goodstein D."/>
            <person name="Egesi C.N."/>
            <person name="Featherston J."/>
            <person name="Asfaw A."/>
            <person name="Simpson G.G."/>
            <person name="Dolezel J."/>
            <person name="Hendre P.S."/>
            <person name="Van Deynze A."/>
            <person name="Kumar P.L."/>
            <person name="Obidiegwu J.E."/>
            <person name="Bhattacharjee R."/>
            <person name="Rokhsar D.S."/>
        </authorList>
    </citation>
    <scope>NUCLEOTIDE SEQUENCE [LARGE SCALE GENOMIC DNA]</scope>
    <source>
        <strain evidence="2">cv. TDa95/00328</strain>
    </source>
</reference>
<keyword evidence="2" id="KW-1185">Reference proteome</keyword>
<organism evidence="1 2">
    <name type="scientific">Dioscorea alata</name>
    <name type="common">Purple yam</name>
    <dbReference type="NCBI Taxonomy" id="55571"/>
    <lineage>
        <taxon>Eukaryota</taxon>
        <taxon>Viridiplantae</taxon>
        <taxon>Streptophyta</taxon>
        <taxon>Embryophyta</taxon>
        <taxon>Tracheophyta</taxon>
        <taxon>Spermatophyta</taxon>
        <taxon>Magnoliopsida</taxon>
        <taxon>Liliopsida</taxon>
        <taxon>Dioscoreales</taxon>
        <taxon>Dioscoreaceae</taxon>
        <taxon>Dioscorea</taxon>
    </lineage>
</organism>
<accession>A0ACB7WCU9</accession>
<protein>
    <submittedName>
        <fullName evidence="1">Uncharacterized protein</fullName>
    </submittedName>
</protein>
<name>A0ACB7WCU9_DIOAL</name>
<sequence>MTGLEANFSKTCLYSVKMGELPNLVVAAATLNCFAGLLPVTYLGLPISGRRPRRQEWEGLILKVCRRLSLWKVRHLSLGGRLTMVNSVLMTLPTYWMAMFKLSKWVTRDIDRIMRDFLWSGPDLEHPGCRLVKWQSLFRAHDQGGWGILDLTNFNRVLLGKWRWKFATNLNWSGVDIILFNYGGMHWNLFPRETRRISYFWKGVIGYLPPFRCCTFHVTSSGAETFFWKDR</sequence>
<proteinExistence type="predicted"/>